<keyword evidence="9" id="KW-1185">Reference proteome</keyword>
<dbReference type="PRINTS" id="PR00344">
    <property type="entry name" value="BCTRLSENSOR"/>
</dbReference>
<dbReference type="Pfam" id="PF13424">
    <property type="entry name" value="TPR_12"/>
    <property type="match status" value="3"/>
</dbReference>
<dbReference type="EMBL" id="JANSUY010000005">
    <property type="protein sequence ID" value="MCR9015390.1"/>
    <property type="molecule type" value="Genomic_DNA"/>
</dbReference>
<keyword evidence="6" id="KW-0812">Transmembrane</keyword>
<dbReference type="InterPro" id="IPR003661">
    <property type="entry name" value="HisK_dim/P_dom"/>
</dbReference>
<dbReference type="InterPro" id="IPR036097">
    <property type="entry name" value="HisK_dim/P_sf"/>
</dbReference>
<evidence type="ECO:0000256" key="5">
    <source>
        <dbReference type="SAM" id="Coils"/>
    </source>
</evidence>
<name>A0A9X2P7Y9_9BACT</name>
<evidence type="ECO:0000259" key="7">
    <source>
        <dbReference type="PROSITE" id="PS50109"/>
    </source>
</evidence>
<dbReference type="PANTHER" id="PTHR43065">
    <property type="entry name" value="SENSOR HISTIDINE KINASE"/>
    <property type="match status" value="1"/>
</dbReference>
<dbReference type="AlphaFoldDB" id="A0A9X2P7Y9"/>
<dbReference type="SMART" id="SM00388">
    <property type="entry name" value="HisKA"/>
    <property type="match status" value="1"/>
</dbReference>
<proteinExistence type="predicted"/>
<dbReference type="Proteomes" id="UP001142175">
    <property type="component" value="Unassembled WGS sequence"/>
</dbReference>
<evidence type="ECO:0000313" key="8">
    <source>
        <dbReference type="EMBL" id="MCR9015390.1"/>
    </source>
</evidence>
<feature type="repeat" description="TPR" evidence="4">
    <location>
        <begin position="137"/>
        <end position="170"/>
    </location>
</feature>
<dbReference type="InterPro" id="IPR003594">
    <property type="entry name" value="HATPase_dom"/>
</dbReference>
<feature type="coiled-coil region" evidence="5">
    <location>
        <begin position="437"/>
        <end position="471"/>
    </location>
</feature>
<sequence length="718" mass="80658">MKSVLILIKGSIWGFRLIVFSYFYMPFLEVQAQTIESLNSDLEILRQKPGFEKDTIYLNKANELGFMLAESNPEEAFTFLDKQIEMCRKAKFEKGESEALKIYGNALQNKGDFTASIGYYQKALSIAEGLPDGNLVPGILNNIGLVYFSQGNYAEALKNFYDAIKGAENTKNLNVKAAALNNIALIYFEQGKFEDAKSKYLEMLEIYKVLGNQGRMILALNNIGDVELKQNRPFDALENLKLGHAMALELQSSEFIEMTSRTLADIYTALDSIDKAEILYKQSISISQEKGYGVPLSHSTIGLADLYLKKGKIKEALDLANEGLAQSEKMGQIMQLRNSNELLAKIYEKNGDFAEALEKFKLFKQYSDSVNNTQGQRLAATLEAEYEFSKKTLEFEKANLRQKWLIFSAFFGLFAFLIILFLVYRNRNKLNRAFLILKEKNIEIGSKNEKLENALSQLKATQLQLIQSEKMASLGELTAGIAHEMRNPINFVNNFSEVSHELIGEIQEERSKSQEARDESLVTEILEDVKSNLEKITHHGKRVDDIVKGMLEHSQKSSGEKELTDINALSYEYLRLSFQSMKRIEKDINVTYETNFDTSLPKVNVIPQDIGRVLQNIFNNAFQALAQSSKSIEPHLTVSTKNFGDQIQVSISDNGPGIPDAIKDKIFQPFFTTKPAGQGTGLGLSLSYDIIKAHGGEILVKSKEGVGSEFVITIPKEA</sequence>
<dbReference type="RefSeq" id="WP_258423247.1">
    <property type="nucleotide sequence ID" value="NZ_JANSUY010000005.1"/>
</dbReference>
<dbReference type="SUPFAM" id="SSF47384">
    <property type="entry name" value="Homodimeric domain of signal transducing histidine kinase"/>
    <property type="match status" value="1"/>
</dbReference>
<dbReference type="Gene3D" id="3.30.565.10">
    <property type="entry name" value="Histidine kinase-like ATPase, C-terminal domain"/>
    <property type="match status" value="1"/>
</dbReference>
<dbReference type="PANTHER" id="PTHR43065:SF42">
    <property type="entry name" value="TWO-COMPONENT SENSOR PPRA"/>
    <property type="match status" value="1"/>
</dbReference>
<dbReference type="InterPro" id="IPR036890">
    <property type="entry name" value="HATPase_C_sf"/>
</dbReference>
<evidence type="ECO:0000256" key="1">
    <source>
        <dbReference type="ARBA" id="ARBA00000085"/>
    </source>
</evidence>
<dbReference type="SUPFAM" id="SSF55874">
    <property type="entry name" value="ATPase domain of HSP90 chaperone/DNA topoisomerase II/histidine kinase"/>
    <property type="match status" value="1"/>
</dbReference>
<evidence type="ECO:0000313" key="9">
    <source>
        <dbReference type="Proteomes" id="UP001142175"/>
    </source>
</evidence>
<dbReference type="Gene3D" id="1.25.40.10">
    <property type="entry name" value="Tetratricopeptide repeat domain"/>
    <property type="match status" value="2"/>
</dbReference>
<dbReference type="EC" id="2.7.13.3" evidence="2"/>
<dbReference type="InterPro" id="IPR004358">
    <property type="entry name" value="Sig_transdc_His_kin-like_C"/>
</dbReference>
<keyword evidence="5" id="KW-0175">Coiled coil</keyword>
<gene>
    <name evidence="8" type="ORF">NU887_10115</name>
</gene>
<evidence type="ECO:0000256" key="4">
    <source>
        <dbReference type="PROSITE-ProRule" id="PRU00339"/>
    </source>
</evidence>
<dbReference type="SMART" id="SM00387">
    <property type="entry name" value="HATPase_c"/>
    <property type="match status" value="1"/>
</dbReference>
<keyword evidence="4" id="KW-0802">TPR repeat</keyword>
<dbReference type="Gene3D" id="1.10.287.130">
    <property type="match status" value="1"/>
</dbReference>
<dbReference type="PROSITE" id="PS50109">
    <property type="entry name" value="HIS_KIN"/>
    <property type="match status" value="1"/>
</dbReference>
<dbReference type="GO" id="GO:0000155">
    <property type="term" value="F:phosphorelay sensor kinase activity"/>
    <property type="evidence" value="ECO:0007669"/>
    <property type="project" value="InterPro"/>
</dbReference>
<reference evidence="8" key="1">
    <citation type="submission" date="2022-08" db="EMBL/GenBank/DDBJ databases">
        <authorList>
            <person name="Zhang D."/>
        </authorList>
    </citation>
    <scope>NUCLEOTIDE SEQUENCE</scope>
    <source>
        <strain evidence="8">XJ19-11</strain>
    </source>
</reference>
<keyword evidence="3" id="KW-0597">Phosphoprotein</keyword>
<comment type="caution">
    <text evidence="8">The sequence shown here is derived from an EMBL/GenBank/DDBJ whole genome shotgun (WGS) entry which is preliminary data.</text>
</comment>
<comment type="catalytic activity">
    <reaction evidence="1">
        <text>ATP + protein L-histidine = ADP + protein N-phospho-L-histidine.</text>
        <dbReference type="EC" id="2.7.13.3"/>
    </reaction>
</comment>
<keyword evidence="6" id="KW-0472">Membrane</keyword>
<dbReference type="InterPro" id="IPR011990">
    <property type="entry name" value="TPR-like_helical_dom_sf"/>
</dbReference>
<organism evidence="8 9">
    <name type="scientific">Aquiflexum gelatinilyticum</name>
    <dbReference type="NCBI Taxonomy" id="2961943"/>
    <lineage>
        <taxon>Bacteria</taxon>
        <taxon>Pseudomonadati</taxon>
        <taxon>Bacteroidota</taxon>
        <taxon>Cytophagia</taxon>
        <taxon>Cytophagales</taxon>
        <taxon>Cyclobacteriaceae</taxon>
        <taxon>Aquiflexum</taxon>
    </lineage>
</organism>
<dbReference type="SMART" id="SM00028">
    <property type="entry name" value="TPR"/>
    <property type="match status" value="6"/>
</dbReference>
<keyword evidence="6" id="KW-1133">Transmembrane helix</keyword>
<dbReference type="CDD" id="cd00082">
    <property type="entry name" value="HisKA"/>
    <property type="match status" value="1"/>
</dbReference>
<dbReference type="InterPro" id="IPR019734">
    <property type="entry name" value="TPR_rpt"/>
</dbReference>
<feature type="transmembrane region" description="Helical" evidence="6">
    <location>
        <begin position="404"/>
        <end position="424"/>
    </location>
</feature>
<evidence type="ECO:0000256" key="6">
    <source>
        <dbReference type="SAM" id="Phobius"/>
    </source>
</evidence>
<evidence type="ECO:0000256" key="2">
    <source>
        <dbReference type="ARBA" id="ARBA00012438"/>
    </source>
</evidence>
<evidence type="ECO:0000256" key="3">
    <source>
        <dbReference type="ARBA" id="ARBA00022553"/>
    </source>
</evidence>
<protein>
    <recommendedName>
        <fullName evidence="2">histidine kinase</fullName>
        <ecNumber evidence="2">2.7.13.3</ecNumber>
    </recommendedName>
</protein>
<dbReference type="PROSITE" id="PS50005">
    <property type="entry name" value="TPR"/>
    <property type="match status" value="1"/>
</dbReference>
<accession>A0A9X2P7Y9</accession>
<feature type="domain" description="Histidine kinase" evidence="7">
    <location>
        <begin position="480"/>
        <end position="718"/>
    </location>
</feature>
<dbReference type="Pfam" id="PF02518">
    <property type="entry name" value="HATPase_c"/>
    <property type="match status" value="1"/>
</dbReference>
<dbReference type="SUPFAM" id="SSF48452">
    <property type="entry name" value="TPR-like"/>
    <property type="match status" value="2"/>
</dbReference>
<dbReference type="InterPro" id="IPR005467">
    <property type="entry name" value="His_kinase_dom"/>
</dbReference>